<dbReference type="STRING" id="395493.BegalDRAFT_0480"/>
<dbReference type="Proteomes" id="UP000005744">
    <property type="component" value="Unassembled WGS sequence"/>
</dbReference>
<keyword evidence="1" id="KW-1133">Transmembrane helix</keyword>
<organism evidence="2 3">
    <name type="scientific">Beggiatoa alba B18LD</name>
    <dbReference type="NCBI Taxonomy" id="395493"/>
    <lineage>
        <taxon>Bacteria</taxon>
        <taxon>Pseudomonadati</taxon>
        <taxon>Pseudomonadota</taxon>
        <taxon>Gammaproteobacteria</taxon>
        <taxon>Thiotrichales</taxon>
        <taxon>Thiotrichaceae</taxon>
        <taxon>Beggiatoa</taxon>
    </lineage>
</organism>
<feature type="transmembrane region" description="Helical" evidence="1">
    <location>
        <begin position="239"/>
        <end position="262"/>
    </location>
</feature>
<accession>I3CCQ6</accession>
<dbReference type="eggNOG" id="ENOG5032Z4F">
    <property type="taxonomic scope" value="Bacteria"/>
</dbReference>
<gene>
    <name evidence="2" type="ORF">BegalDRAFT_0480</name>
</gene>
<protein>
    <submittedName>
        <fullName evidence="2">Uncharacterized protein</fullName>
    </submittedName>
</protein>
<feature type="transmembrane region" description="Helical" evidence="1">
    <location>
        <begin position="6"/>
        <end position="24"/>
    </location>
</feature>
<keyword evidence="3" id="KW-1185">Reference proteome</keyword>
<keyword evidence="1" id="KW-0472">Membrane</keyword>
<feature type="transmembrane region" description="Helical" evidence="1">
    <location>
        <begin position="64"/>
        <end position="86"/>
    </location>
</feature>
<dbReference type="EMBL" id="JH600070">
    <property type="protein sequence ID" value="EIJ41399.1"/>
    <property type="molecule type" value="Genomic_DNA"/>
</dbReference>
<reference evidence="2 3" key="1">
    <citation type="submission" date="2011-11" db="EMBL/GenBank/DDBJ databases">
        <title>Improved High-Quality Draft sequence of Beggiatoa alba B18lD.</title>
        <authorList>
            <consortium name="US DOE Joint Genome Institute"/>
            <person name="Lucas S."/>
            <person name="Han J."/>
            <person name="Lapidus A."/>
            <person name="Cheng J.-F."/>
            <person name="Goodwin L."/>
            <person name="Pitluck S."/>
            <person name="Peters L."/>
            <person name="Mikhailova N."/>
            <person name="Held B."/>
            <person name="Detter J.C."/>
            <person name="Han C."/>
            <person name="Tapia R."/>
            <person name="Land M."/>
            <person name="Hauser L."/>
            <person name="Kyrpides N."/>
            <person name="Ivanova N."/>
            <person name="Pagani I."/>
            <person name="Samuel K."/>
            <person name="Teske A."/>
            <person name="Mueller J."/>
            <person name="Woyke T."/>
        </authorList>
    </citation>
    <scope>NUCLEOTIDE SEQUENCE [LARGE SCALE GENOMIC DNA]</scope>
    <source>
        <strain evidence="2 3">B18LD</strain>
    </source>
</reference>
<name>I3CCQ6_9GAMM</name>
<dbReference type="AlphaFoldDB" id="I3CCQ6"/>
<feature type="transmembrane region" description="Helical" evidence="1">
    <location>
        <begin position="139"/>
        <end position="162"/>
    </location>
</feature>
<feature type="transmembrane region" description="Helical" evidence="1">
    <location>
        <begin position="174"/>
        <end position="196"/>
    </location>
</feature>
<feature type="transmembrane region" description="Helical" evidence="1">
    <location>
        <begin position="107"/>
        <end position="133"/>
    </location>
</feature>
<sequence>MIEMTIIKKLMTSPIFTLAYYVVLEALRTRFFMVVLSLFGIGLGLVLFLGQVTLVETVAYQSSLLAAFFRISAVYVISLFVVTSMVREFNEQSISLFLSLPFSRTTYLLGKFFGFCLTAGITSLLFGLLLLYYADFQQVLLWIGTLFCELLIVSTIALLFVLNFNNTVQAFSAVIAFYLLARSISTLQLMSLGVLYSSNTFSDQFIRGFIYLLALMLPNLDEFAQSAWLVYNSGTTAQFLSIVMQTIIYVFLLVSASLFDLYRKNL</sequence>
<feature type="transmembrane region" description="Helical" evidence="1">
    <location>
        <begin position="31"/>
        <end position="52"/>
    </location>
</feature>
<evidence type="ECO:0000313" key="3">
    <source>
        <dbReference type="Proteomes" id="UP000005744"/>
    </source>
</evidence>
<proteinExistence type="predicted"/>
<evidence type="ECO:0000256" key="1">
    <source>
        <dbReference type="SAM" id="Phobius"/>
    </source>
</evidence>
<dbReference type="HOGENOM" id="CLU_1089587_0_0_6"/>
<keyword evidence="1" id="KW-0812">Transmembrane</keyword>
<evidence type="ECO:0000313" key="2">
    <source>
        <dbReference type="EMBL" id="EIJ41399.1"/>
    </source>
</evidence>